<protein>
    <submittedName>
        <fullName evidence="1">Uncharacterized protein</fullName>
    </submittedName>
</protein>
<evidence type="ECO:0000313" key="2">
    <source>
        <dbReference type="Proteomes" id="UP000093071"/>
    </source>
</evidence>
<evidence type="ECO:0000313" key="1">
    <source>
        <dbReference type="EMBL" id="SCB02959.1"/>
    </source>
</evidence>
<accession>A0A1C3TIF3</accession>
<dbReference type="EMBL" id="LT604072">
    <property type="protein sequence ID" value="SCB02959.1"/>
    <property type="molecule type" value="Genomic_DNA"/>
</dbReference>
<dbReference type="Proteomes" id="UP000093071">
    <property type="component" value="Chromosome I"/>
</dbReference>
<name>A0A1C3TIF3_XANCT</name>
<dbReference type="AlphaFoldDB" id="A0A1C3TIF3"/>
<sequence length="209" mass="23205">MLPKINDLVEECKNLENENFPEYATALDLKNQLEKRSRGVLIDEGGEKIEGGDELEKMVGDLEKKVDHYFTRNPGTPRPTLRLTLPPGLLAANAHVHLAALVRSNWSSVPAFVPKTASVTRPGSHAQIKYEVMKAALRMVKVDDQTSKSMEDEKNVLNTKVGNFLEAIRQGKDVNILAVITAKENNENATDLVNALKNLIKKNPQLPML</sequence>
<proteinExistence type="predicted"/>
<dbReference type="PATRIC" id="fig|1261556.5.peg.137"/>
<organism evidence="1 2">
    <name type="scientific">Xanthomonas translucens pv. translucens DSM 18974</name>
    <dbReference type="NCBI Taxonomy" id="1261556"/>
    <lineage>
        <taxon>Bacteria</taxon>
        <taxon>Pseudomonadati</taxon>
        <taxon>Pseudomonadota</taxon>
        <taxon>Gammaproteobacteria</taxon>
        <taxon>Lysobacterales</taxon>
        <taxon>Lysobacteraceae</taxon>
        <taxon>Xanthomonas</taxon>
        <taxon>Xanthomonas translucens group</taxon>
    </lineage>
</organism>
<gene>
    <name evidence="1" type="ORF">BN444_01854</name>
</gene>
<reference evidence="2" key="1">
    <citation type="submission" date="2016-07" db="EMBL/GenBank/DDBJ databases">
        <authorList>
            <person name="Jaenicke Sebastian"/>
        </authorList>
    </citation>
    <scope>NUCLEOTIDE SEQUENCE [LARGE SCALE GENOMIC DNA]</scope>
</reference>